<dbReference type="EMBL" id="CAJPDR010000189">
    <property type="protein sequence ID" value="CAF9924403.1"/>
    <property type="molecule type" value="Genomic_DNA"/>
</dbReference>
<comment type="caution">
    <text evidence="12">The sequence shown here is derived from an EMBL/GenBank/DDBJ whole genome shotgun (WGS) entry which is preliminary data.</text>
</comment>
<keyword evidence="10" id="KW-0503">Monooxygenase</keyword>
<sequence length="419" mass="47383">MHGLVYLFAGASVIEKGYLKTGKAEGKPFFVYTPGKRHVMVTSNQHIKELNEAPSSTLSLHAVAKDFLQPKHTMRGFEWKSQRGIEGTGFVRAIRTLLTSHLPVVKPALMDVISGILERELNKQKVVADHRTLPLFATVKQIVNKSTSLVFFGDSLSQNQEFLNIALQFSEDVFLGAEILRMMPGSVGSFIARLMTRGHRSSTILYDYLYLEVERRLEQRQRGDIAESPNDGIQWLLDTSPKTARWDADRLVGEIMGVWYGSIHTLAIASTYAVIDLYSHRDYIEPLRKEVQGQTLDQLDNLPLLDAFLKESARVSAFESTGIRREALTPFTFSDGLEVSVGEWICVPHRSMMRDSKHFDLPLEFNASRFFSNTTVSASPFKPSRLVDASEQWLVWGSGRILWYAKTHSERLISLDMPN</sequence>
<evidence type="ECO:0000256" key="8">
    <source>
        <dbReference type="ARBA" id="ARBA00023002"/>
    </source>
</evidence>
<dbReference type="GO" id="GO:0004497">
    <property type="term" value="F:monooxygenase activity"/>
    <property type="evidence" value="ECO:0007669"/>
    <property type="project" value="UniProtKB-KW"/>
</dbReference>
<dbReference type="PANTHER" id="PTHR46206:SF5">
    <property type="entry name" value="P450, PUTATIVE (EUROFUNG)-RELATED"/>
    <property type="match status" value="1"/>
</dbReference>
<dbReference type="GO" id="GO:0016705">
    <property type="term" value="F:oxidoreductase activity, acting on paired donors, with incorporation or reduction of molecular oxygen"/>
    <property type="evidence" value="ECO:0007669"/>
    <property type="project" value="InterPro"/>
</dbReference>
<evidence type="ECO:0000256" key="4">
    <source>
        <dbReference type="ARBA" id="ARBA00022617"/>
    </source>
</evidence>
<keyword evidence="11" id="KW-0472">Membrane</keyword>
<evidence type="ECO:0000256" key="9">
    <source>
        <dbReference type="ARBA" id="ARBA00023004"/>
    </source>
</evidence>
<proteinExistence type="inferred from homology"/>
<evidence type="ECO:0000313" key="12">
    <source>
        <dbReference type="EMBL" id="CAF9924403.1"/>
    </source>
</evidence>
<keyword evidence="5" id="KW-0812">Transmembrane</keyword>
<dbReference type="AlphaFoldDB" id="A0A8H3FM60"/>
<evidence type="ECO:0000256" key="10">
    <source>
        <dbReference type="ARBA" id="ARBA00023033"/>
    </source>
</evidence>
<evidence type="ECO:0000256" key="1">
    <source>
        <dbReference type="ARBA" id="ARBA00001971"/>
    </source>
</evidence>
<dbReference type="GO" id="GO:0016020">
    <property type="term" value="C:membrane"/>
    <property type="evidence" value="ECO:0007669"/>
    <property type="project" value="UniProtKB-SubCell"/>
</dbReference>
<dbReference type="Proteomes" id="UP000664203">
    <property type="component" value="Unassembled WGS sequence"/>
</dbReference>
<evidence type="ECO:0000313" key="13">
    <source>
        <dbReference type="Proteomes" id="UP000664203"/>
    </source>
</evidence>
<keyword evidence="6" id="KW-0479">Metal-binding</keyword>
<accession>A0A8H3FM60</accession>
<dbReference type="InterPro" id="IPR001128">
    <property type="entry name" value="Cyt_P450"/>
</dbReference>
<comment type="subcellular location">
    <subcellularLocation>
        <location evidence="2">Membrane</location>
    </subcellularLocation>
</comment>
<evidence type="ECO:0000256" key="6">
    <source>
        <dbReference type="ARBA" id="ARBA00022723"/>
    </source>
</evidence>
<keyword evidence="8" id="KW-0560">Oxidoreductase</keyword>
<keyword evidence="4" id="KW-0349">Heme</keyword>
<evidence type="ECO:0000256" key="11">
    <source>
        <dbReference type="ARBA" id="ARBA00023136"/>
    </source>
</evidence>
<dbReference type="CDD" id="cd11041">
    <property type="entry name" value="CYP503A1-like"/>
    <property type="match status" value="1"/>
</dbReference>
<dbReference type="SUPFAM" id="SSF48264">
    <property type="entry name" value="Cytochrome P450"/>
    <property type="match status" value="1"/>
</dbReference>
<protein>
    <recommendedName>
        <fullName evidence="14">Cytochrome P450</fullName>
    </recommendedName>
</protein>
<evidence type="ECO:0000256" key="3">
    <source>
        <dbReference type="ARBA" id="ARBA00010617"/>
    </source>
</evidence>
<organism evidence="12 13">
    <name type="scientific">Alectoria fallacina</name>
    <dbReference type="NCBI Taxonomy" id="1903189"/>
    <lineage>
        <taxon>Eukaryota</taxon>
        <taxon>Fungi</taxon>
        <taxon>Dikarya</taxon>
        <taxon>Ascomycota</taxon>
        <taxon>Pezizomycotina</taxon>
        <taxon>Lecanoromycetes</taxon>
        <taxon>OSLEUM clade</taxon>
        <taxon>Lecanoromycetidae</taxon>
        <taxon>Lecanorales</taxon>
        <taxon>Lecanorineae</taxon>
        <taxon>Parmeliaceae</taxon>
        <taxon>Alectoria</taxon>
    </lineage>
</organism>
<evidence type="ECO:0000256" key="2">
    <source>
        <dbReference type="ARBA" id="ARBA00004370"/>
    </source>
</evidence>
<evidence type="ECO:0000256" key="5">
    <source>
        <dbReference type="ARBA" id="ARBA00022692"/>
    </source>
</evidence>
<dbReference type="GO" id="GO:0020037">
    <property type="term" value="F:heme binding"/>
    <property type="evidence" value="ECO:0007669"/>
    <property type="project" value="InterPro"/>
</dbReference>
<dbReference type="OrthoDB" id="1844152at2759"/>
<keyword evidence="9" id="KW-0408">Iron</keyword>
<reference evidence="12" key="1">
    <citation type="submission" date="2021-03" db="EMBL/GenBank/DDBJ databases">
        <authorList>
            <person name="Tagirdzhanova G."/>
        </authorList>
    </citation>
    <scope>NUCLEOTIDE SEQUENCE</scope>
</reference>
<dbReference type="Pfam" id="PF00067">
    <property type="entry name" value="p450"/>
    <property type="match status" value="1"/>
</dbReference>
<gene>
    <name evidence="12" type="ORF">ALECFALPRED_002742</name>
</gene>
<dbReference type="PANTHER" id="PTHR46206">
    <property type="entry name" value="CYTOCHROME P450"/>
    <property type="match status" value="1"/>
</dbReference>
<evidence type="ECO:0008006" key="14">
    <source>
        <dbReference type="Google" id="ProtNLM"/>
    </source>
</evidence>
<name>A0A8H3FM60_9LECA</name>
<dbReference type="InterPro" id="IPR036396">
    <property type="entry name" value="Cyt_P450_sf"/>
</dbReference>
<evidence type="ECO:0000256" key="7">
    <source>
        <dbReference type="ARBA" id="ARBA00022989"/>
    </source>
</evidence>
<dbReference type="GO" id="GO:0005506">
    <property type="term" value="F:iron ion binding"/>
    <property type="evidence" value="ECO:0007669"/>
    <property type="project" value="InterPro"/>
</dbReference>
<dbReference type="Gene3D" id="1.10.630.10">
    <property type="entry name" value="Cytochrome P450"/>
    <property type="match status" value="1"/>
</dbReference>
<comment type="similarity">
    <text evidence="3">Belongs to the cytochrome P450 family.</text>
</comment>
<comment type="cofactor">
    <cofactor evidence="1">
        <name>heme</name>
        <dbReference type="ChEBI" id="CHEBI:30413"/>
    </cofactor>
</comment>
<keyword evidence="13" id="KW-1185">Reference proteome</keyword>
<keyword evidence="7" id="KW-1133">Transmembrane helix</keyword>